<reference evidence="5 6" key="1">
    <citation type="journal article" date="2009" name="Genome Biol.">
        <title>Community-wide analysis of microbial genome sequence signatures.</title>
        <authorList>
            <person name="Dick G.J."/>
            <person name="Andersson A.F."/>
            <person name="Baker B.J."/>
            <person name="Simmons S.L."/>
            <person name="Thomas B.C."/>
            <person name="Yelton A.P."/>
            <person name="Banfield J.F."/>
        </authorList>
    </citation>
    <scope>NUCLEOTIDE SEQUENCE [LARGE SCALE GENOMIC DNA]</scope>
    <source>
        <strain evidence="5">ARMAN-2</strain>
    </source>
</reference>
<comment type="catalytic activity">
    <reaction evidence="3">
        <text>RNA(n) + a ribonucleoside 5'-triphosphate = RNA(n+1) + diphosphate</text>
        <dbReference type="Rhea" id="RHEA:21248"/>
        <dbReference type="Rhea" id="RHEA-COMP:14527"/>
        <dbReference type="Rhea" id="RHEA-COMP:17342"/>
        <dbReference type="ChEBI" id="CHEBI:33019"/>
        <dbReference type="ChEBI" id="CHEBI:61557"/>
        <dbReference type="ChEBI" id="CHEBI:140395"/>
        <dbReference type="EC" id="2.7.7.6"/>
    </reaction>
</comment>
<evidence type="ECO:0000313" key="6">
    <source>
        <dbReference type="Proteomes" id="UP000332487"/>
    </source>
</evidence>
<dbReference type="InterPro" id="IPR009025">
    <property type="entry name" value="RBP11-like_dimer"/>
</dbReference>
<dbReference type="SUPFAM" id="SSF55257">
    <property type="entry name" value="RBP11-like subunits of RNA polymerase"/>
    <property type="match status" value="1"/>
</dbReference>
<dbReference type="Pfam" id="PF13656">
    <property type="entry name" value="RNA_pol_L_2"/>
    <property type="match status" value="1"/>
</dbReference>
<evidence type="ECO:0000259" key="4">
    <source>
        <dbReference type="Pfam" id="PF13656"/>
    </source>
</evidence>
<dbReference type="InterPro" id="IPR036603">
    <property type="entry name" value="RBP11-like"/>
</dbReference>
<comment type="subunit">
    <text evidence="3">Part of the RNA polymerase complex.</text>
</comment>
<evidence type="ECO:0000256" key="2">
    <source>
        <dbReference type="ARBA" id="ARBA00023163"/>
    </source>
</evidence>
<evidence type="ECO:0000256" key="3">
    <source>
        <dbReference type="HAMAP-Rule" id="MF_00261"/>
    </source>
</evidence>
<dbReference type="InterPro" id="IPR022905">
    <property type="entry name" value="Rpo11-like"/>
</dbReference>
<dbReference type="EMBL" id="GG697240">
    <property type="protein sequence ID" value="EET90201.1"/>
    <property type="molecule type" value="Genomic_DNA"/>
</dbReference>
<dbReference type="GO" id="GO:0003899">
    <property type="term" value="F:DNA-directed RNA polymerase activity"/>
    <property type="evidence" value="ECO:0007669"/>
    <property type="project" value="UniProtKB-UniRule"/>
</dbReference>
<comment type="subcellular location">
    <subcellularLocation>
        <location evidence="3">Cytoplasm</location>
    </subcellularLocation>
</comment>
<keyword evidence="3" id="KW-0808">Transferase</keyword>
<gene>
    <name evidence="3" type="primary">rpo11</name>
    <name evidence="3" type="synonym">rpoL</name>
    <name evidence="5" type="ORF">UNLARM2_0640</name>
</gene>
<organism evidence="5 6">
    <name type="scientific">Candidatus Micrarchaeum acidiphilum ARMAN-2</name>
    <dbReference type="NCBI Taxonomy" id="425595"/>
    <lineage>
        <taxon>Archaea</taxon>
        <taxon>Candidatus Micrarchaeota</taxon>
        <taxon>Candidatus Micrarchaeia</taxon>
        <taxon>Candidatus Micrarchaeales</taxon>
        <taxon>Candidatus Micrarchaeaceae</taxon>
        <taxon>Candidatus Micrarchaeum</taxon>
    </lineage>
</organism>
<keyword evidence="3" id="KW-0548">Nucleotidyltransferase</keyword>
<reference evidence="5 6" key="2">
    <citation type="journal article" date="2010" name="Proc. Natl. Acad. Sci. U.S.A.">
        <title>Enigmatic, ultrasmall, uncultivated Archaea.</title>
        <authorList>
            <person name="Baker B.J."/>
            <person name="Comolli L.R."/>
            <person name="Dick G.J."/>
            <person name="Hauser L.J."/>
            <person name="Hyatt D."/>
            <person name="Dill B.D."/>
            <person name="Land M.L."/>
            <person name="Verberkmoes N.C."/>
            <person name="Hettich R.L."/>
            <person name="Banfield J.F."/>
        </authorList>
    </citation>
    <scope>NUCLEOTIDE SEQUENCE [LARGE SCALE GENOMIC DNA]</scope>
    <source>
        <strain evidence="5">ARMAN-2</strain>
    </source>
</reference>
<evidence type="ECO:0000256" key="1">
    <source>
        <dbReference type="ARBA" id="ARBA00022478"/>
    </source>
</evidence>
<name>C7DHU9_MICA2</name>
<feature type="domain" description="DNA-directed RNA polymerase RBP11-like dimerisation" evidence="4">
    <location>
        <begin position="19"/>
        <end position="90"/>
    </location>
</feature>
<evidence type="ECO:0000313" key="5">
    <source>
        <dbReference type="EMBL" id="EET90201.1"/>
    </source>
</evidence>
<proteinExistence type="inferred from homology"/>
<dbReference type="GO" id="GO:0046983">
    <property type="term" value="F:protein dimerization activity"/>
    <property type="evidence" value="ECO:0007669"/>
    <property type="project" value="InterPro"/>
</dbReference>
<protein>
    <recommendedName>
        <fullName evidence="3">DNA-directed RNA polymerase subunit Rpo11</fullName>
        <ecNumber evidence="3">2.7.7.6</ecNumber>
    </recommendedName>
    <alternativeName>
        <fullName evidence="3">DNA-directed RNA polymerase subunit L</fullName>
    </alternativeName>
</protein>
<accession>C7DHU9</accession>
<dbReference type="Proteomes" id="UP000332487">
    <property type="component" value="Unassembled WGS sequence"/>
</dbReference>
<keyword evidence="2 3" id="KW-0804">Transcription</keyword>
<comment type="function">
    <text evidence="3">DNA-dependent RNA polymerase (RNAP) catalyzes the transcription of DNA into RNA using the four ribonucleoside triphosphates as substrates.</text>
</comment>
<dbReference type="GO" id="GO:0006351">
    <property type="term" value="P:DNA-templated transcription"/>
    <property type="evidence" value="ECO:0007669"/>
    <property type="project" value="UniProtKB-UniRule"/>
</dbReference>
<keyword evidence="6" id="KW-1185">Reference proteome</keyword>
<dbReference type="Gene3D" id="3.30.1360.10">
    <property type="entry name" value="RNA polymerase, RBP11-like subunit"/>
    <property type="match status" value="1"/>
</dbReference>
<keyword evidence="1 3" id="KW-0240">DNA-directed RNA polymerase</keyword>
<dbReference type="HAMAP" id="MF_00261">
    <property type="entry name" value="RNApol_arch_Rpo11"/>
    <property type="match status" value="1"/>
</dbReference>
<dbReference type="GO" id="GO:0005737">
    <property type="term" value="C:cytoplasm"/>
    <property type="evidence" value="ECO:0007669"/>
    <property type="project" value="UniProtKB-SubCell"/>
</dbReference>
<dbReference type="EC" id="2.7.7.6" evidence="3"/>
<dbReference type="AlphaFoldDB" id="C7DHU9"/>
<comment type="similarity">
    <text evidence="3">Belongs to the archaeal Rpo11/eukaryotic RPB11/RPC19 RNA polymerase subunit family.</text>
</comment>
<sequence>MMRVIAMEAKIIKNDSKELQIEFEDGDITIPDLIVNAVINDKDVEFAGVEKDHPEVGKPRLVIKTLKKHPAKIVEEAIESIEKDTETIKKMISKK</sequence>
<dbReference type="GO" id="GO:0000428">
    <property type="term" value="C:DNA-directed RNA polymerase complex"/>
    <property type="evidence" value="ECO:0007669"/>
    <property type="project" value="UniProtKB-KW"/>
</dbReference>
<keyword evidence="3" id="KW-0963">Cytoplasm</keyword>